<reference evidence="2" key="1">
    <citation type="submission" date="2021-03" db="EMBL/GenBank/DDBJ databases">
        <authorList>
            <person name="Tagirdzhanova G."/>
        </authorList>
    </citation>
    <scope>NUCLEOTIDE SEQUENCE</scope>
</reference>
<dbReference type="AlphaFoldDB" id="A0A8H3I689"/>
<comment type="caution">
    <text evidence="2">The sequence shown here is derived from an EMBL/GenBank/DDBJ whole genome shotgun (WGS) entry which is preliminary data.</text>
</comment>
<dbReference type="EMBL" id="CAJPDR010000091">
    <property type="protein sequence ID" value="CAF9916432.1"/>
    <property type="molecule type" value="Genomic_DNA"/>
</dbReference>
<dbReference type="Proteomes" id="UP000664203">
    <property type="component" value="Unassembled WGS sequence"/>
</dbReference>
<evidence type="ECO:0000313" key="2">
    <source>
        <dbReference type="EMBL" id="CAF9916432.1"/>
    </source>
</evidence>
<feature type="compositionally biased region" description="Polar residues" evidence="1">
    <location>
        <begin position="1"/>
        <end position="16"/>
    </location>
</feature>
<keyword evidence="3" id="KW-1185">Reference proteome</keyword>
<proteinExistence type="predicted"/>
<feature type="region of interest" description="Disordered" evidence="1">
    <location>
        <begin position="1"/>
        <end position="40"/>
    </location>
</feature>
<evidence type="ECO:0000313" key="3">
    <source>
        <dbReference type="Proteomes" id="UP000664203"/>
    </source>
</evidence>
<organism evidence="2 3">
    <name type="scientific">Alectoria fallacina</name>
    <dbReference type="NCBI Taxonomy" id="1903189"/>
    <lineage>
        <taxon>Eukaryota</taxon>
        <taxon>Fungi</taxon>
        <taxon>Dikarya</taxon>
        <taxon>Ascomycota</taxon>
        <taxon>Pezizomycotina</taxon>
        <taxon>Lecanoromycetes</taxon>
        <taxon>OSLEUM clade</taxon>
        <taxon>Lecanoromycetidae</taxon>
        <taxon>Lecanorales</taxon>
        <taxon>Lecanorineae</taxon>
        <taxon>Parmeliaceae</taxon>
        <taxon>Alectoria</taxon>
    </lineage>
</organism>
<name>A0A8H3I689_9LECA</name>
<gene>
    <name evidence="2" type="ORF">ALECFALPRED_010717</name>
</gene>
<evidence type="ECO:0000256" key="1">
    <source>
        <dbReference type="SAM" id="MobiDB-lite"/>
    </source>
</evidence>
<protein>
    <submittedName>
        <fullName evidence="2">Uncharacterized protein</fullName>
    </submittedName>
</protein>
<accession>A0A8H3I689</accession>
<sequence>MDSQGGIQQHPSQATAPFQPPGASFPTLGPSAPLQMGQPGSIPWINTMHALDSRQQKPSTWDEVNMLQEALKPSIRSFTRVSSRTPPFILGSPWLSYAAQLDILQRESDRFWRADRRPGAPPSLTRLAAWRGGILMVRKARFSITEEMTEEFTHEKLRGYRHRIGSPGWHQERFAEHTHNEVQSMLLAAEAREGRSRAEAIEGIGQQDSPENMTVILDNIVARDPERYLAWLSTMGYFYFTTNDHNPYALPWEDWCAWIAPMSFEVCCVQASAVRRPPLGPGAIDRTKYGPPGDRPAITLEEAKKGNKRSMEFRGAADAMEVSLEEKAQYYIIGGEATSREAAAHYHVIPGKDVWLFDPLHTFKEACNDPSRQRELEIEARFRC</sequence>
<dbReference type="OrthoDB" id="5298560at2759"/>